<comment type="caution">
    <text evidence="6">The sequence shown here is derived from an EMBL/GenBank/DDBJ whole genome shotgun (WGS) entry which is preliminary data.</text>
</comment>
<dbReference type="AlphaFoldDB" id="A0A1E5BEB7"/>
<dbReference type="PANTHER" id="PTHR30244">
    <property type="entry name" value="TRANSAMINASE"/>
    <property type="match status" value="1"/>
</dbReference>
<evidence type="ECO:0000256" key="5">
    <source>
        <dbReference type="RuleBase" id="RU004508"/>
    </source>
</evidence>
<dbReference type="InterPro" id="IPR015421">
    <property type="entry name" value="PyrdxlP-dep_Trfase_major"/>
</dbReference>
<dbReference type="GO" id="GO:0030170">
    <property type="term" value="F:pyridoxal phosphate binding"/>
    <property type="evidence" value="ECO:0007669"/>
    <property type="project" value="TreeGrafter"/>
</dbReference>
<evidence type="ECO:0000313" key="7">
    <source>
        <dbReference type="Proteomes" id="UP000094741"/>
    </source>
</evidence>
<keyword evidence="6" id="KW-0032">Aminotransferase</keyword>
<dbReference type="Gene3D" id="3.40.640.10">
    <property type="entry name" value="Type I PLP-dependent aspartate aminotransferase-like (Major domain)"/>
    <property type="match status" value="1"/>
</dbReference>
<comment type="similarity">
    <text evidence="2 5">Belongs to the DegT/DnrJ/EryC1 family.</text>
</comment>
<dbReference type="RefSeq" id="WP_017040667.1">
    <property type="nucleotide sequence ID" value="NZ_AJYQ02000107.1"/>
</dbReference>
<accession>A0A1E5BEB7</accession>
<sequence>MKTVYVTQPSLPPLGEFIPLLEDIWERKWLTNGGYYHQELETSLAEYLGVKYVSLFCNGTVALQTGLKALDIKGEVITTPFTFVATAHSIKWNDCTPVFCDIEPDTFNLDPSKVEALITDKTTAIMPVHVYGNPCDTDKLRQIANKHNLKLFYDAAHAFGVEENGESILNAEDLSMVSFHATKVFNTIEGGALITNSAEMKEKIDYLKNFGFEHEESVVGVGINGKMNELQAAYGLLQLKYIDGDIGKCRELSEFYRDALDSIPGIKYLNDLPKVKHNYSYFPILVDVELFGSSRDELYEKLKENGIMTRKYFYPLVSSFSDYKNLPSSSKVALPVANEISSKVLCLPMYSDLRYEDVLRVVEIIRGDR</sequence>
<organism evidence="6 7">
    <name type="scientific">Vibrio genomosp. F10 str. ZF-129</name>
    <dbReference type="NCBI Taxonomy" id="1187848"/>
    <lineage>
        <taxon>Bacteria</taxon>
        <taxon>Pseudomonadati</taxon>
        <taxon>Pseudomonadota</taxon>
        <taxon>Gammaproteobacteria</taxon>
        <taxon>Vibrionales</taxon>
        <taxon>Vibrionaceae</taxon>
        <taxon>Vibrio</taxon>
    </lineage>
</organism>
<dbReference type="STRING" id="1187848.A1QO_10585"/>
<evidence type="ECO:0000256" key="1">
    <source>
        <dbReference type="ARBA" id="ARBA00022898"/>
    </source>
</evidence>
<feature type="active site" description="Proton acceptor" evidence="3">
    <location>
        <position position="183"/>
    </location>
</feature>
<gene>
    <name evidence="6" type="ORF">A1QO_10585</name>
</gene>
<dbReference type="OrthoDB" id="9804264at2"/>
<evidence type="ECO:0000256" key="3">
    <source>
        <dbReference type="PIRSR" id="PIRSR000390-1"/>
    </source>
</evidence>
<reference evidence="6 7" key="1">
    <citation type="journal article" date="2012" name="Science">
        <title>Ecological populations of bacteria act as socially cohesive units of antibiotic production and resistance.</title>
        <authorList>
            <person name="Cordero O.X."/>
            <person name="Wildschutte H."/>
            <person name="Kirkup B."/>
            <person name="Proehl S."/>
            <person name="Ngo L."/>
            <person name="Hussain F."/>
            <person name="Le Roux F."/>
            <person name="Mincer T."/>
            <person name="Polz M.F."/>
        </authorList>
    </citation>
    <scope>NUCLEOTIDE SEQUENCE [LARGE SCALE GENOMIC DNA]</scope>
    <source>
        <strain evidence="6 7">ZF-129</strain>
    </source>
</reference>
<dbReference type="GO" id="GO:0008483">
    <property type="term" value="F:transaminase activity"/>
    <property type="evidence" value="ECO:0007669"/>
    <property type="project" value="UniProtKB-KW"/>
</dbReference>
<dbReference type="InterPro" id="IPR015424">
    <property type="entry name" value="PyrdxlP-dep_Trfase"/>
</dbReference>
<dbReference type="eggNOG" id="COG0399">
    <property type="taxonomic scope" value="Bacteria"/>
</dbReference>
<dbReference type="EMBL" id="AJYQ02000107">
    <property type="protein sequence ID" value="OEE33119.1"/>
    <property type="molecule type" value="Genomic_DNA"/>
</dbReference>
<dbReference type="InterPro" id="IPR000653">
    <property type="entry name" value="DegT/StrS_aminotransferase"/>
</dbReference>
<name>A0A1E5BEB7_9VIBR</name>
<dbReference type="GO" id="GO:0000271">
    <property type="term" value="P:polysaccharide biosynthetic process"/>
    <property type="evidence" value="ECO:0007669"/>
    <property type="project" value="TreeGrafter"/>
</dbReference>
<evidence type="ECO:0000313" key="6">
    <source>
        <dbReference type="EMBL" id="OEE33119.1"/>
    </source>
</evidence>
<keyword evidence="1 4" id="KW-0663">Pyridoxal phosphate</keyword>
<dbReference type="Proteomes" id="UP000094741">
    <property type="component" value="Unassembled WGS sequence"/>
</dbReference>
<dbReference type="PIRSF" id="PIRSF000390">
    <property type="entry name" value="PLP_StrS"/>
    <property type="match status" value="1"/>
</dbReference>
<feature type="modified residue" description="N6-(pyridoxal phosphate)lysine" evidence="4">
    <location>
        <position position="183"/>
    </location>
</feature>
<dbReference type="Pfam" id="PF01041">
    <property type="entry name" value="DegT_DnrJ_EryC1"/>
    <property type="match status" value="1"/>
</dbReference>
<keyword evidence="6" id="KW-0808">Transferase</keyword>
<evidence type="ECO:0000256" key="2">
    <source>
        <dbReference type="ARBA" id="ARBA00037999"/>
    </source>
</evidence>
<dbReference type="PANTHER" id="PTHR30244:SF9">
    <property type="entry name" value="PROTEIN RV3402C"/>
    <property type="match status" value="1"/>
</dbReference>
<protein>
    <submittedName>
        <fullName evidence="6">Aminotransferase</fullName>
    </submittedName>
</protein>
<evidence type="ECO:0000256" key="4">
    <source>
        <dbReference type="PIRSR" id="PIRSR000390-2"/>
    </source>
</evidence>
<proteinExistence type="inferred from homology"/>
<dbReference type="SUPFAM" id="SSF53383">
    <property type="entry name" value="PLP-dependent transferases"/>
    <property type="match status" value="1"/>
</dbReference>
<dbReference type="CDD" id="cd00616">
    <property type="entry name" value="AHBA_syn"/>
    <property type="match status" value="1"/>
</dbReference>